<evidence type="ECO:0000313" key="2">
    <source>
        <dbReference type="EMBL" id="SPN98796.1"/>
    </source>
</evidence>
<dbReference type="InterPro" id="IPR019410">
    <property type="entry name" value="Methyltransf_16"/>
</dbReference>
<evidence type="ECO:0000313" key="3">
    <source>
        <dbReference type="Proteomes" id="UP001187682"/>
    </source>
</evidence>
<dbReference type="CDD" id="cd02440">
    <property type="entry name" value="AdoMet_MTases"/>
    <property type="match status" value="1"/>
</dbReference>
<keyword evidence="3" id="KW-1185">Reference proteome</keyword>
<dbReference type="SUPFAM" id="SSF53335">
    <property type="entry name" value="S-adenosyl-L-methionine-dependent methyltransferases"/>
    <property type="match status" value="1"/>
</dbReference>
<dbReference type="Pfam" id="PF10294">
    <property type="entry name" value="Methyltransf_16"/>
    <property type="match status" value="1"/>
</dbReference>
<proteinExistence type="predicted"/>
<feature type="compositionally biased region" description="Basic and acidic residues" evidence="1">
    <location>
        <begin position="104"/>
        <end position="113"/>
    </location>
</feature>
<dbReference type="EMBL" id="ONZQ02000002">
    <property type="protein sequence ID" value="SPN98796.1"/>
    <property type="molecule type" value="Genomic_DNA"/>
</dbReference>
<sequence>MSLINRLVPLKPDSEPEDFLSSGLSVIFPNTVAEAHGSVDDALLYTSPHLPRPLRIELSDPSGERERVLFAHHLWNSSLLAVEFIERGSLGVERDGLPTEAEDEASKGRRADQRPSLPMSTFDVRGKSIVELGAGGGLPSTVAALLGAEEVYVTDYPSPSLLSTLRANVARNIAKENSPTGYIPGKVQIGGHMWGDLATLEDRMHAFDIVIAADCLWMSYQHQNLLTSISHLLKETPDARAWLIAGFHTGRHNMRTFFDGTFLRTRGLELEAAWEVDYMGVEREWAWEREDEDASTKGRWSAVGILKWAVDRTEPN</sequence>
<evidence type="ECO:0000256" key="1">
    <source>
        <dbReference type="SAM" id="MobiDB-lite"/>
    </source>
</evidence>
<reference evidence="2" key="1">
    <citation type="submission" date="2018-03" db="EMBL/GenBank/DDBJ databases">
        <authorList>
            <person name="Guldener U."/>
        </authorList>
    </citation>
    <scope>NUCLEOTIDE SEQUENCE</scope>
</reference>
<comment type="caution">
    <text evidence="2">The sequence shown here is derived from an EMBL/GenBank/DDBJ whole genome shotgun (WGS) entry which is preliminary data.</text>
</comment>
<dbReference type="PANTHER" id="PTHR14614">
    <property type="entry name" value="HEPATOCELLULAR CARCINOMA-ASSOCIATED ANTIGEN"/>
    <property type="match status" value="1"/>
</dbReference>
<gene>
    <name evidence="2" type="ORF">DNG_01837</name>
</gene>
<feature type="region of interest" description="Disordered" evidence="1">
    <location>
        <begin position="95"/>
        <end position="120"/>
    </location>
</feature>
<organism evidence="2 3">
    <name type="scientific">Cephalotrichum gorgonifer</name>
    <dbReference type="NCBI Taxonomy" id="2041049"/>
    <lineage>
        <taxon>Eukaryota</taxon>
        <taxon>Fungi</taxon>
        <taxon>Dikarya</taxon>
        <taxon>Ascomycota</taxon>
        <taxon>Pezizomycotina</taxon>
        <taxon>Sordariomycetes</taxon>
        <taxon>Hypocreomycetidae</taxon>
        <taxon>Microascales</taxon>
        <taxon>Microascaceae</taxon>
        <taxon>Cephalotrichum</taxon>
    </lineage>
</organism>
<dbReference type="GO" id="GO:0005737">
    <property type="term" value="C:cytoplasm"/>
    <property type="evidence" value="ECO:0007669"/>
    <property type="project" value="TreeGrafter"/>
</dbReference>
<name>A0AAE8MRG4_9PEZI</name>
<dbReference type="PANTHER" id="PTHR14614:SF104">
    <property type="entry name" value="N-METHYLTRANSFERASE, PUTATIVE (AFU_ORTHOLOGUE AFUA_1G17750)-RELATED"/>
    <property type="match status" value="1"/>
</dbReference>
<protein>
    <submittedName>
        <fullName evidence="2">Related to NNT1 Putative nicotinamide N-methyltransferase, has a role in rDNA silencing and in lifespan determination</fullName>
    </submittedName>
</protein>
<dbReference type="Gene3D" id="3.40.50.150">
    <property type="entry name" value="Vaccinia Virus protein VP39"/>
    <property type="match status" value="1"/>
</dbReference>
<accession>A0AAE8MRG4</accession>
<dbReference type="InterPro" id="IPR029063">
    <property type="entry name" value="SAM-dependent_MTases_sf"/>
</dbReference>
<dbReference type="GO" id="GO:0008757">
    <property type="term" value="F:S-adenosylmethionine-dependent methyltransferase activity"/>
    <property type="evidence" value="ECO:0007669"/>
    <property type="project" value="UniProtKB-ARBA"/>
</dbReference>
<dbReference type="AlphaFoldDB" id="A0AAE8MRG4"/>
<dbReference type="Proteomes" id="UP001187682">
    <property type="component" value="Unassembled WGS sequence"/>
</dbReference>